<dbReference type="CDD" id="cd00054">
    <property type="entry name" value="EGF_CA"/>
    <property type="match status" value="2"/>
</dbReference>
<keyword evidence="12 21" id="KW-1133">Transmembrane helix</keyword>
<dbReference type="Pfam" id="PF00069">
    <property type="entry name" value="Pkinase"/>
    <property type="match status" value="1"/>
</dbReference>
<feature type="binding site" evidence="20">
    <location>
        <position position="477"/>
    </location>
    <ligand>
        <name>ATP</name>
        <dbReference type="ChEBI" id="CHEBI:30616"/>
    </ligand>
</feature>
<sequence>ISLIIHPKMCVCLAWLCLFGLLLMSTTIDATAVNTTRAIAPRTITKGVNVTKPGCQKKCGNLTIPYPFGIGKNSGCAIDSWFEINCNTSFNPPRPLLGDLHIYDISDTQIRIATYVAKKCYNSLGNVTHDGGAWASVGGTSSSPFTISELNKFTVLGCDDASSITESEKFSANATSVCISLCERREDVLQGYCFGIGCCQTSVPKGLKYYQFSLYSFGNHHRVWSYNPCGYAFLGEKDSFIFKGLSDFGDPKLVQKIVDTVPLVVDWVIGNLSSCVDARKRDDYACQANSFCIDSDNGLRGYRCSCYPGFKGNPYLATGCVDIDECADPKANPCEKICTNTPGSFNCTCPHGYYGDGLKNGRGCTAKNSQFPVIKVSLGLGFGVLSLIIGSSWVYLIFKKRKLIRLREKFFQQNGGVLMKQQISSNKGGVESAKIFTAQELEKATNKYADDRILGRGGYGTVYKGFLPDKRIVAIKKSRMMDDSQIEQFINEVIILTQVNHRHVVKLIGCCLEAEVPLLVYEYVSHGTLFQHIYKKDGVLSNWLSWENCLRIGAEAAGALAYLHSTASKPIIHRDVKSANILLDEYYTAKISDFGASRLVPLDQTQVTTLVQGTLGYLDPEYFHTSQLTEKSDVYSFGVVLAELLTGKKPLCMDRTQEERNLATLFLIAMKENRLFKILELRLLREGSLEQLQVAAELVKRCLQLNGEERPTMKEVAIELERLRKFNKNPWTHDQQGHDVSACLVDENESLDLYSIHAESYTNANEISEQFNLDSSNQMIFPGNSPR</sequence>
<keyword evidence="5" id="KW-0808">Transferase</keyword>
<evidence type="ECO:0000256" key="17">
    <source>
        <dbReference type="ARBA" id="ARBA00047951"/>
    </source>
</evidence>
<dbReference type="SMART" id="SM00179">
    <property type="entry name" value="EGF_CA"/>
    <property type="match status" value="2"/>
</dbReference>
<evidence type="ECO:0000256" key="7">
    <source>
        <dbReference type="ARBA" id="ARBA00022729"/>
    </source>
</evidence>
<dbReference type="Pfam" id="PF07645">
    <property type="entry name" value="EGF_CA"/>
    <property type="match status" value="1"/>
</dbReference>
<dbReference type="PROSITE" id="PS00108">
    <property type="entry name" value="PROTEIN_KINASE_ST"/>
    <property type="match status" value="1"/>
</dbReference>
<dbReference type="FunFam" id="3.30.200.20:FF:000043">
    <property type="entry name" value="Wall-associated receptor kinase 2"/>
    <property type="match status" value="1"/>
</dbReference>
<evidence type="ECO:0000256" key="2">
    <source>
        <dbReference type="ARBA" id="ARBA00022527"/>
    </source>
</evidence>
<comment type="caution">
    <text evidence="25">The sequence shown here is derived from an EMBL/GenBank/DDBJ whole genome shotgun (WGS) entry which is preliminary data.</text>
</comment>
<dbReference type="Proteomes" id="UP001627284">
    <property type="component" value="Unassembled WGS sequence"/>
</dbReference>
<keyword evidence="26" id="KW-1185">Reference proteome</keyword>
<dbReference type="PROSITE" id="PS50011">
    <property type="entry name" value="PROTEIN_KINASE_DOM"/>
    <property type="match status" value="1"/>
</dbReference>
<dbReference type="PROSITE" id="PS00010">
    <property type="entry name" value="ASX_HYDROXYL"/>
    <property type="match status" value="1"/>
</dbReference>
<evidence type="ECO:0000256" key="6">
    <source>
        <dbReference type="ARBA" id="ARBA00022692"/>
    </source>
</evidence>
<dbReference type="InterPro" id="IPR049883">
    <property type="entry name" value="NOTCH1_EGF-like"/>
</dbReference>
<evidence type="ECO:0000256" key="3">
    <source>
        <dbReference type="ARBA" id="ARBA00022536"/>
    </source>
</evidence>
<comment type="catalytic activity">
    <reaction evidence="17">
        <text>L-threonyl-[protein] + ATP = O-phospho-L-threonyl-[protein] + ADP + H(+)</text>
        <dbReference type="Rhea" id="RHEA:46608"/>
        <dbReference type="Rhea" id="RHEA-COMP:11060"/>
        <dbReference type="Rhea" id="RHEA-COMP:11605"/>
        <dbReference type="ChEBI" id="CHEBI:15378"/>
        <dbReference type="ChEBI" id="CHEBI:30013"/>
        <dbReference type="ChEBI" id="CHEBI:30616"/>
        <dbReference type="ChEBI" id="CHEBI:61977"/>
        <dbReference type="ChEBI" id="CHEBI:456216"/>
    </reaction>
</comment>
<evidence type="ECO:0000256" key="22">
    <source>
        <dbReference type="SAM" id="SignalP"/>
    </source>
</evidence>
<feature type="non-terminal residue" evidence="25">
    <location>
        <position position="1"/>
    </location>
</feature>
<feature type="domain" description="EGF-like" evidence="24">
    <location>
        <begin position="322"/>
        <end position="365"/>
    </location>
</feature>
<dbReference type="InterPro" id="IPR008271">
    <property type="entry name" value="Ser/Thr_kinase_AS"/>
</dbReference>
<protein>
    <recommendedName>
        <fullName evidence="27">ATP binding protein</fullName>
    </recommendedName>
</protein>
<comment type="catalytic activity">
    <reaction evidence="16">
        <text>L-seryl-[protein] + ATP = O-phospho-L-seryl-[protein] + ADP + H(+)</text>
        <dbReference type="Rhea" id="RHEA:17989"/>
        <dbReference type="Rhea" id="RHEA-COMP:9863"/>
        <dbReference type="Rhea" id="RHEA-COMP:11604"/>
        <dbReference type="ChEBI" id="CHEBI:15378"/>
        <dbReference type="ChEBI" id="CHEBI:29999"/>
        <dbReference type="ChEBI" id="CHEBI:30616"/>
        <dbReference type="ChEBI" id="CHEBI:83421"/>
        <dbReference type="ChEBI" id="CHEBI:456216"/>
    </reaction>
</comment>
<dbReference type="CDD" id="cd14066">
    <property type="entry name" value="STKc_IRAK"/>
    <property type="match status" value="1"/>
</dbReference>
<keyword evidence="2" id="KW-0723">Serine/threonine-protein kinase</keyword>
<keyword evidence="11 20" id="KW-0067">ATP-binding</keyword>
<feature type="signal peptide" evidence="22">
    <location>
        <begin position="1"/>
        <end position="30"/>
    </location>
</feature>
<keyword evidence="9 20" id="KW-0547">Nucleotide-binding</keyword>
<dbReference type="InterPro" id="IPR045274">
    <property type="entry name" value="WAK-like"/>
</dbReference>
<dbReference type="InterPro" id="IPR000719">
    <property type="entry name" value="Prot_kinase_dom"/>
</dbReference>
<dbReference type="GO" id="GO:0005524">
    <property type="term" value="F:ATP binding"/>
    <property type="evidence" value="ECO:0007669"/>
    <property type="project" value="UniProtKB-UniRule"/>
</dbReference>
<accession>A0ABD2R8D6</accession>
<evidence type="ECO:0000313" key="25">
    <source>
        <dbReference type="EMBL" id="KAL3327980.1"/>
    </source>
</evidence>
<evidence type="ECO:0000256" key="15">
    <source>
        <dbReference type="ARBA" id="ARBA00023180"/>
    </source>
</evidence>
<organism evidence="25 26">
    <name type="scientific">Solanum stoloniferum</name>
    <dbReference type="NCBI Taxonomy" id="62892"/>
    <lineage>
        <taxon>Eukaryota</taxon>
        <taxon>Viridiplantae</taxon>
        <taxon>Streptophyta</taxon>
        <taxon>Embryophyta</taxon>
        <taxon>Tracheophyta</taxon>
        <taxon>Spermatophyta</taxon>
        <taxon>Magnoliopsida</taxon>
        <taxon>eudicotyledons</taxon>
        <taxon>Gunneridae</taxon>
        <taxon>Pentapetalae</taxon>
        <taxon>asterids</taxon>
        <taxon>lamiids</taxon>
        <taxon>Solanales</taxon>
        <taxon>Solanaceae</taxon>
        <taxon>Solanoideae</taxon>
        <taxon>Solaneae</taxon>
        <taxon>Solanum</taxon>
    </lineage>
</organism>
<dbReference type="Pfam" id="PF13947">
    <property type="entry name" value="GUB_WAK_bind"/>
    <property type="match status" value="1"/>
</dbReference>
<dbReference type="Gene3D" id="3.30.200.20">
    <property type="entry name" value="Phosphorylase Kinase, domain 1"/>
    <property type="match status" value="1"/>
</dbReference>
<dbReference type="GO" id="GO:0004674">
    <property type="term" value="F:protein serine/threonine kinase activity"/>
    <property type="evidence" value="ECO:0007669"/>
    <property type="project" value="UniProtKB-KW"/>
</dbReference>
<dbReference type="InterPro" id="IPR018097">
    <property type="entry name" value="EGF_Ca-bd_CS"/>
</dbReference>
<dbReference type="PROSITE" id="PS01187">
    <property type="entry name" value="EGF_CA"/>
    <property type="match status" value="1"/>
</dbReference>
<evidence type="ECO:0000256" key="9">
    <source>
        <dbReference type="ARBA" id="ARBA00022741"/>
    </source>
</evidence>
<keyword evidence="8" id="KW-0677">Repeat</keyword>
<dbReference type="PANTHER" id="PTHR27005:SF283">
    <property type="entry name" value="OS02G0633066 PROTEIN"/>
    <property type="match status" value="1"/>
</dbReference>
<dbReference type="InterPro" id="IPR017441">
    <property type="entry name" value="Protein_kinase_ATP_BS"/>
</dbReference>
<feature type="transmembrane region" description="Helical" evidence="21">
    <location>
        <begin position="376"/>
        <end position="398"/>
    </location>
</feature>
<evidence type="ECO:0000256" key="4">
    <source>
        <dbReference type="ARBA" id="ARBA00022553"/>
    </source>
</evidence>
<evidence type="ECO:0008006" key="27">
    <source>
        <dbReference type="Google" id="ProtNLM"/>
    </source>
</evidence>
<evidence type="ECO:0000256" key="18">
    <source>
        <dbReference type="ARBA" id="ARBA00058961"/>
    </source>
</evidence>
<evidence type="ECO:0000256" key="11">
    <source>
        <dbReference type="ARBA" id="ARBA00022840"/>
    </source>
</evidence>
<evidence type="ECO:0000256" key="19">
    <source>
        <dbReference type="PROSITE-ProRule" id="PRU00076"/>
    </source>
</evidence>
<dbReference type="Gene3D" id="2.10.25.10">
    <property type="entry name" value="Laminin"/>
    <property type="match status" value="2"/>
</dbReference>
<dbReference type="PROSITE" id="PS00107">
    <property type="entry name" value="PROTEIN_KINASE_ATP"/>
    <property type="match status" value="1"/>
</dbReference>
<dbReference type="PROSITE" id="PS50026">
    <property type="entry name" value="EGF_3"/>
    <property type="match status" value="1"/>
</dbReference>
<keyword evidence="13 21" id="KW-0472">Membrane</keyword>
<evidence type="ECO:0000256" key="21">
    <source>
        <dbReference type="SAM" id="Phobius"/>
    </source>
</evidence>
<dbReference type="InterPro" id="IPR011009">
    <property type="entry name" value="Kinase-like_dom_sf"/>
</dbReference>
<evidence type="ECO:0000256" key="20">
    <source>
        <dbReference type="PROSITE-ProRule" id="PRU10141"/>
    </source>
</evidence>
<evidence type="ECO:0000259" key="24">
    <source>
        <dbReference type="PROSITE" id="PS50026"/>
    </source>
</evidence>
<dbReference type="FunFam" id="2.10.25.10:FF:000038">
    <property type="entry name" value="Fibrillin 2"/>
    <property type="match status" value="1"/>
</dbReference>
<keyword evidence="3 19" id="KW-0245">EGF-like domain</keyword>
<reference evidence="25 26" key="1">
    <citation type="submission" date="2024-05" db="EMBL/GenBank/DDBJ databases">
        <title>De novo assembly of an allotetraploid wild potato.</title>
        <authorList>
            <person name="Hosaka A.J."/>
        </authorList>
    </citation>
    <scope>NUCLEOTIDE SEQUENCE [LARGE SCALE GENOMIC DNA]</scope>
    <source>
        <tissue evidence="25">Young leaves</tissue>
    </source>
</reference>
<evidence type="ECO:0000256" key="12">
    <source>
        <dbReference type="ARBA" id="ARBA00022989"/>
    </source>
</evidence>
<keyword evidence="14" id="KW-1015">Disulfide bond</keyword>
<dbReference type="EMBL" id="JBJKTR010000021">
    <property type="protein sequence ID" value="KAL3327980.1"/>
    <property type="molecule type" value="Genomic_DNA"/>
</dbReference>
<evidence type="ECO:0000256" key="1">
    <source>
        <dbReference type="ARBA" id="ARBA00004479"/>
    </source>
</evidence>
<name>A0ABD2R8D6_9SOLN</name>
<dbReference type="InterPro" id="IPR000742">
    <property type="entry name" value="EGF"/>
</dbReference>
<evidence type="ECO:0000256" key="10">
    <source>
        <dbReference type="ARBA" id="ARBA00022777"/>
    </source>
</evidence>
<dbReference type="SMART" id="SM00181">
    <property type="entry name" value="EGF"/>
    <property type="match status" value="2"/>
</dbReference>
<keyword evidence="4" id="KW-0597">Phosphoprotein</keyword>
<dbReference type="SUPFAM" id="SSF56112">
    <property type="entry name" value="Protein kinase-like (PK-like)"/>
    <property type="match status" value="1"/>
</dbReference>
<dbReference type="SMART" id="SM00220">
    <property type="entry name" value="S_TKc"/>
    <property type="match status" value="1"/>
</dbReference>
<dbReference type="Gene3D" id="1.10.510.10">
    <property type="entry name" value="Transferase(Phosphotransferase) domain 1"/>
    <property type="match status" value="1"/>
</dbReference>
<comment type="caution">
    <text evidence="19">Lacks conserved residue(s) required for the propagation of feature annotation.</text>
</comment>
<evidence type="ECO:0000259" key="23">
    <source>
        <dbReference type="PROSITE" id="PS50011"/>
    </source>
</evidence>
<dbReference type="FunFam" id="1.10.510.10:FF:000084">
    <property type="entry name" value="Wall-associated receptor kinase 2"/>
    <property type="match status" value="1"/>
</dbReference>
<dbReference type="AlphaFoldDB" id="A0ABD2R8D6"/>
<comment type="function">
    <text evidence="18">Serine/threonine-protein kinase that may function as a signaling receptor of extracellular matrix component. Binding to pectin may have significance in the control of cell expansion, morphogenesis and development.</text>
</comment>
<dbReference type="GO" id="GO:0016020">
    <property type="term" value="C:membrane"/>
    <property type="evidence" value="ECO:0007669"/>
    <property type="project" value="UniProtKB-SubCell"/>
</dbReference>
<feature type="chain" id="PRO_5044744622" description="ATP binding protein" evidence="22">
    <location>
        <begin position="31"/>
        <end position="787"/>
    </location>
</feature>
<keyword evidence="10" id="KW-0418">Kinase</keyword>
<dbReference type="InterPro" id="IPR025287">
    <property type="entry name" value="WAK_GUB"/>
</dbReference>
<keyword evidence="7 22" id="KW-0732">Signal</keyword>
<evidence type="ECO:0000256" key="13">
    <source>
        <dbReference type="ARBA" id="ARBA00023136"/>
    </source>
</evidence>
<proteinExistence type="predicted"/>
<dbReference type="PANTHER" id="PTHR27005">
    <property type="entry name" value="WALL-ASSOCIATED RECEPTOR KINASE-LIKE 21"/>
    <property type="match status" value="1"/>
</dbReference>
<dbReference type="InterPro" id="IPR000152">
    <property type="entry name" value="EGF-type_Asp/Asn_hydroxyl_site"/>
</dbReference>
<dbReference type="InterPro" id="IPR001881">
    <property type="entry name" value="EGF-like_Ca-bd_dom"/>
</dbReference>
<keyword evidence="15" id="KW-0325">Glycoprotein</keyword>
<evidence type="ECO:0000313" key="26">
    <source>
        <dbReference type="Proteomes" id="UP001627284"/>
    </source>
</evidence>
<comment type="subcellular location">
    <subcellularLocation>
        <location evidence="1">Membrane</location>
        <topology evidence="1">Single-pass type I membrane protein</topology>
    </subcellularLocation>
</comment>
<evidence type="ECO:0000256" key="16">
    <source>
        <dbReference type="ARBA" id="ARBA00047558"/>
    </source>
</evidence>
<evidence type="ECO:0000256" key="5">
    <source>
        <dbReference type="ARBA" id="ARBA00022679"/>
    </source>
</evidence>
<evidence type="ECO:0000256" key="8">
    <source>
        <dbReference type="ARBA" id="ARBA00022737"/>
    </source>
</evidence>
<dbReference type="SUPFAM" id="SSF57196">
    <property type="entry name" value="EGF/Laminin"/>
    <property type="match status" value="1"/>
</dbReference>
<keyword evidence="6 21" id="KW-0812">Transmembrane</keyword>
<gene>
    <name evidence="25" type="ORF">AABB24_035572</name>
</gene>
<feature type="domain" description="Protein kinase" evidence="23">
    <location>
        <begin position="448"/>
        <end position="732"/>
    </location>
</feature>
<evidence type="ECO:0000256" key="14">
    <source>
        <dbReference type="ARBA" id="ARBA00023157"/>
    </source>
</evidence>